<evidence type="ECO:0000313" key="2">
    <source>
        <dbReference type="Proteomes" id="UP000274920"/>
    </source>
</evidence>
<sequence>MFLAGYNAYMQVTNVINDLSGPNDSPAMKNRQYRIPTYVSIVEGCLTNLYRFIALILNQTTDKDYAAKEDGQKIDFHYTENKGSHDIQSLY</sequence>
<organism evidence="1 2">
    <name type="scientific">Schaedlerella arabinosiphila</name>
    <dbReference type="NCBI Taxonomy" id="2044587"/>
    <lineage>
        <taxon>Bacteria</taxon>
        <taxon>Bacillati</taxon>
        <taxon>Bacillota</taxon>
        <taxon>Clostridia</taxon>
        <taxon>Lachnospirales</taxon>
        <taxon>Lachnospiraceae</taxon>
        <taxon>Schaedlerella</taxon>
    </lineage>
</organism>
<dbReference type="RefSeq" id="WP_125125840.1">
    <property type="nucleotide sequence ID" value="NZ_RHJS01000001.1"/>
</dbReference>
<dbReference type="AlphaFoldDB" id="A0A426DS47"/>
<proteinExistence type="predicted"/>
<keyword evidence="2" id="KW-1185">Reference proteome</keyword>
<dbReference type="EMBL" id="RHJS01000001">
    <property type="protein sequence ID" value="RRK36897.1"/>
    <property type="molecule type" value="Genomic_DNA"/>
</dbReference>
<protein>
    <submittedName>
        <fullName evidence="1">Uncharacterized protein</fullName>
    </submittedName>
</protein>
<dbReference type="Proteomes" id="UP000274920">
    <property type="component" value="Unassembled WGS sequence"/>
</dbReference>
<accession>A0A426DS47</accession>
<name>A0A426DS47_9FIRM</name>
<comment type="caution">
    <text evidence="1">The sequence shown here is derived from an EMBL/GenBank/DDBJ whole genome shotgun (WGS) entry which is preliminary data.</text>
</comment>
<gene>
    <name evidence="1" type="ORF">EBB54_00060</name>
</gene>
<evidence type="ECO:0000313" key="1">
    <source>
        <dbReference type="EMBL" id="RRK36897.1"/>
    </source>
</evidence>
<reference evidence="1" key="1">
    <citation type="submission" date="2018-10" db="EMBL/GenBank/DDBJ databases">
        <title>Schaedlerella arabinophila gen. nov. sp. nov., isolated from the mouse intestinal tract and comparative analysis with the genome of the closely related altered Schaedler flora strain ASF502.</title>
        <authorList>
            <person name="Miyake S."/>
            <person name="Soh M."/>
            <person name="Seedorf H."/>
        </authorList>
    </citation>
    <scope>NUCLEOTIDE SEQUENCE [LARGE SCALE GENOMIC DNA]</scope>
    <source>
        <strain evidence="1">DSM 106076</strain>
    </source>
</reference>